<gene>
    <name evidence="1" type="ORF">DERYTH_LOCUS17852</name>
</gene>
<dbReference type="AlphaFoldDB" id="A0A9N9NQQ5"/>
<comment type="caution">
    <text evidence="1">The sequence shown here is derived from an EMBL/GenBank/DDBJ whole genome shotgun (WGS) entry which is preliminary data.</text>
</comment>
<protein>
    <submittedName>
        <fullName evidence="1">12258_t:CDS:1</fullName>
    </submittedName>
</protein>
<dbReference type="Proteomes" id="UP000789405">
    <property type="component" value="Unassembled WGS sequence"/>
</dbReference>
<feature type="non-terminal residue" evidence="1">
    <location>
        <position position="1"/>
    </location>
</feature>
<accession>A0A9N9NQQ5</accession>
<organism evidence="1 2">
    <name type="scientific">Dentiscutata erythropus</name>
    <dbReference type="NCBI Taxonomy" id="1348616"/>
    <lineage>
        <taxon>Eukaryota</taxon>
        <taxon>Fungi</taxon>
        <taxon>Fungi incertae sedis</taxon>
        <taxon>Mucoromycota</taxon>
        <taxon>Glomeromycotina</taxon>
        <taxon>Glomeromycetes</taxon>
        <taxon>Diversisporales</taxon>
        <taxon>Gigasporaceae</taxon>
        <taxon>Dentiscutata</taxon>
    </lineage>
</organism>
<evidence type="ECO:0000313" key="2">
    <source>
        <dbReference type="Proteomes" id="UP000789405"/>
    </source>
</evidence>
<keyword evidence="2" id="KW-1185">Reference proteome</keyword>
<dbReference type="OrthoDB" id="2429662at2759"/>
<proteinExistence type="predicted"/>
<dbReference type="EMBL" id="CAJVPY010017332">
    <property type="protein sequence ID" value="CAG8761462.1"/>
    <property type="molecule type" value="Genomic_DNA"/>
</dbReference>
<evidence type="ECO:0000313" key="1">
    <source>
        <dbReference type="EMBL" id="CAG8761462.1"/>
    </source>
</evidence>
<reference evidence="1" key="1">
    <citation type="submission" date="2021-06" db="EMBL/GenBank/DDBJ databases">
        <authorList>
            <person name="Kallberg Y."/>
            <person name="Tangrot J."/>
            <person name="Rosling A."/>
        </authorList>
    </citation>
    <scope>NUCLEOTIDE SEQUENCE</scope>
    <source>
        <strain evidence="1">MA453B</strain>
    </source>
</reference>
<sequence length="121" mass="13996">FVILGKRPELALRTPDCYIQLANRCMNGKPSEWPAAKEVYDTFYEWKIALSKNPKELNENQLEIRNKFLEADKEQSKMSNSDFTSLASSRQYQYDDISSIMAMCNHIGTSHKDLTEQLTIL</sequence>
<name>A0A9N9NQQ5_9GLOM</name>